<name>A0A3M7RLG7_BRAPC</name>
<sequence>MSAYLVSVEQKFDNCVTALERVEEQGVGLGKREGCGGVEMLVGQVLEFLVGRHRFWRLFNLGLGLFFALLDLKQIVVELFDFVLELGLVELFFVLGLGRVGVRLLVNDLGDFVVQPVHFGPQCFELVLFFWARGRRFLFSVIFLSGSGAERAFGGGGRLGQFLL</sequence>
<protein>
    <submittedName>
        <fullName evidence="1">Uncharacterized protein</fullName>
    </submittedName>
</protein>
<evidence type="ECO:0000313" key="1">
    <source>
        <dbReference type="EMBL" id="RNA24371.1"/>
    </source>
</evidence>
<keyword evidence="2" id="KW-1185">Reference proteome</keyword>
<accession>A0A3M7RLG7</accession>
<evidence type="ECO:0000313" key="2">
    <source>
        <dbReference type="Proteomes" id="UP000276133"/>
    </source>
</evidence>
<organism evidence="1 2">
    <name type="scientific">Brachionus plicatilis</name>
    <name type="common">Marine rotifer</name>
    <name type="synonym">Brachionus muelleri</name>
    <dbReference type="NCBI Taxonomy" id="10195"/>
    <lineage>
        <taxon>Eukaryota</taxon>
        <taxon>Metazoa</taxon>
        <taxon>Spiralia</taxon>
        <taxon>Gnathifera</taxon>
        <taxon>Rotifera</taxon>
        <taxon>Eurotatoria</taxon>
        <taxon>Monogononta</taxon>
        <taxon>Pseudotrocha</taxon>
        <taxon>Ploima</taxon>
        <taxon>Brachionidae</taxon>
        <taxon>Brachionus</taxon>
    </lineage>
</organism>
<dbReference type="AlphaFoldDB" id="A0A3M7RLG7"/>
<gene>
    <name evidence="1" type="ORF">BpHYR1_043636</name>
</gene>
<proteinExistence type="predicted"/>
<comment type="caution">
    <text evidence="1">The sequence shown here is derived from an EMBL/GenBank/DDBJ whole genome shotgun (WGS) entry which is preliminary data.</text>
</comment>
<reference evidence="1 2" key="1">
    <citation type="journal article" date="2018" name="Sci. Rep.">
        <title>Genomic signatures of local adaptation to the degree of environmental predictability in rotifers.</title>
        <authorList>
            <person name="Franch-Gras L."/>
            <person name="Hahn C."/>
            <person name="Garcia-Roger E.M."/>
            <person name="Carmona M.J."/>
            <person name="Serra M."/>
            <person name="Gomez A."/>
        </authorList>
    </citation>
    <scope>NUCLEOTIDE SEQUENCE [LARGE SCALE GENOMIC DNA]</scope>
    <source>
        <strain evidence="1">HYR1</strain>
    </source>
</reference>
<dbReference type="Proteomes" id="UP000276133">
    <property type="component" value="Unassembled WGS sequence"/>
</dbReference>
<dbReference type="EMBL" id="REGN01003134">
    <property type="protein sequence ID" value="RNA24371.1"/>
    <property type="molecule type" value="Genomic_DNA"/>
</dbReference>